<evidence type="ECO:0000256" key="1">
    <source>
        <dbReference type="PIRSR" id="PIRSR006661-1"/>
    </source>
</evidence>
<evidence type="ECO:0000313" key="3">
    <source>
        <dbReference type="EMBL" id="MBE3607226.1"/>
    </source>
</evidence>
<dbReference type="EMBL" id="LIWG01000001">
    <property type="protein sequence ID" value="MBE3607226.1"/>
    <property type="molecule type" value="Genomic_DNA"/>
</dbReference>
<comment type="caution">
    <text evidence="3">The sequence shown here is derived from an EMBL/GenBank/DDBJ whole genome shotgun (WGS) entry which is preliminary data.</text>
</comment>
<protein>
    <submittedName>
        <fullName evidence="3">ATP-dependent sacrificial sulfur transferase LarE</fullName>
    </submittedName>
</protein>
<dbReference type="PANTHER" id="PTHR43169:SF2">
    <property type="entry name" value="NAD_GMP SYNTHASE DOMAIN-CONTAINING PROTEIN"/>
    <property type="match status" value="1"/>
</dbReference>
<dbReference type="Pfam" id="PF02540">
    <property type="entry name" value="NAD_synthase"/>
    <property type="match status" value="1"/>
</dbReference>
<feature type="active site" description="Nucleophile and sulfur donor" evidence="1">
    <location>
        <position position="169"/>
    </location>
</feature>
<dbReference type="NCBIfam" id="TIGR00268">
    <property type="entry name" value="ATP-dependent sacrificial sulfur transferase LarE"/>
    <property type="match status" value="1"/>
</dbReference>
<dbReference type="GO" id="GO:0006163">
    <property type="term" value="P:purine nucleotide metabolic process"/>
    <property type="evidence" value="ECO:0007669"/>
    <property type="project" value="UniProtKB-ARBA"/>
</dbReference>
<dbReference type="SUPFAM" id="SSF52402">
    <property type="entry name" value="Adenine nucleotide alpha hydrolases-like"/>
    <property type="match status" value="1"/>
</dbReference>
<dbReference type="InterPro" id="IPR005232">
    <property type="entry name" value="LarE"/>
</dbReference>
<evidence type="ECO:0000259" key="2">
    <source>
        <dbReference type="Pfam" id="PF02540"/>
    </source>
</evidence>
<evidence type="ECO:0000313" key="4">
    <source>
        <dbReference type="Proteomes" id="UP000650616"/>
    </source>
</evidence>
<dbReference type="Proteomes" id="UP000650616">
    <property type="component" value="Unassembled WGS sequence"/>
</dbReference>
<organism evidence="3 4">
    <name type="scientific">Campylobacter californiensis</name>
    <dbReference type="NCBI Taxonomy" id="1032243"/>
    <lineage>
        <taxon>Bacteria</taxon>
        <taxon>Pseudomonadati</taxon>
        <taxon>Campylobacterota</taxon>
        <taxon>Epsilonproteobacteria</taxon>
        <taxon>Campylobacterales</taxon>
        <taxon>Campylobacteraceae</taxon>
        <taxon>Campylobacter</taxon>
    </lineage>
</organism>
<dbReference type="InterPro" id="IPR022310">
    <property type="entry name" value="NAD/GMP_synthase"/>
</dbReference>
<dbReference type="PIRSF" id="PIRSF006661">
    <property type="entry name" value="PP-lp_UCP006661"/>
    <property type="match status" value="1"/>
</dbReference>
<reference evidence="3 4" key="1">
    <citation type="submission" date="2015-08" db="EMBL/GenBank/DDBJ databases">
        <title>Comparative genomics of the Campylobacter concisus group.</title>
        <authorList>
            <person name="Yee E."/>
            <person name="Chapman M.H."/>
            <person name="Huynh S."/>
            <person name="Bono J.L."/>
            <person name="On S.L."/>
            <person name="St Leger J."/>
            <person name="Foster G."/>
            <person name="Parker C.T."/>
            <person name="Miller W.G."/>
        </authorList>
    </citation>
    <scope>NUCLEOTIDE SEQUENCE [LARGE SCALE GENOMIC DNA]</scope>
    <source>
        <strain evidence="3 4">RM9337</strain>
    </source>
</reference>
<dbReference type="Gene3D" id="3.40.50.620">
    <property type="entry name" value="HUPs"/>
    <property type="match status" value="1"/>
</dbReference>
<dbReference type="CDD" id="cd01990">
    <property type="entry name" value="LarE-like"/>
    <property type="match status" value="1"/>
</dbReference>
<keyword evidence="4" id="KW-1185">Reference proteome</keyword>
<dbReference type="RefSeq" id="WP_170015101.1">
    <property type="nucleotide sequence ID" value="NZ_CP012545.1"/>
</dbReference>
<dbReference type="PANTHER" id="PTHR43169">
    <property type="entry name" value="EXSB FAMILY PROTEIN"/>
    <property type="match status" value="1"/>
</dbReference>
<proteinExistence type="predicted"/>
<dbReference type="AlphaFoldDB" id="A0AAW3ZVX3"/>
<dbReference type="InterPro" id="IPR014729">
    <property type="entry name" value="Rossmann-like_a/b/a_fold"/>
</dbReference>
<gene>
    <name evidence="3" type="primary">larE</name>
    <name evidence="3" type="ORF">CCAL9337_00550</name>
</gene>
<feature type="domain" description="NAD/GMP synthase" evidence="2">
    <location>
        <begin position="13"/>
        <end position="76"/>
    </location>
</feature>
<dbReference type="InterPro" id="IPR052188">
    <property type="entry name" value="Ni-pincer_cofactor_biosynth"/>
</dbReference>
<keyword evidence="3" id="KW-0808">Transferase</keyword>
<dbReference type="GO" id="GO:0016783">
    <property type="term" value="F:sulfurtransferase activity"/>
    <property type="evidence" value="ECO:0007669"/>
    <property type="project" value="InterPro"/>
</dbReference>
<sequence>MHTKLEQLKSEIQNLGKLAVAFSGGVDSSFLLKVAHDVLGENLVAITMHSPYIPAREIKEAKEFTRDLNISHKIITANIPENIKSNPLMRCYMCKTEVFKNIIKTANELGIKHVSDGTNLDDLGEFRPGLRALKEFGVMSLLKNFTKKEIRELSFEMGLYTHDKPSYACLLTRLPQDYEFSTDELRLVEKAEDILIQNGYANIRARFDGKSFKLEMPFAHMKNFITDDKFKSIISKLNSLGEFEITLDLKGFRKDVLL</sequence>
<accession>A0AAW3ZVX3</accession>
<name>A0AAW3ZVX3_9BACT</name>